<comment type="caution">
    <text evidence="3">The sequence shown here is derived from an EMBL/GenBank/DDBJ whole genome shotgun (WGS) entry which is preliminary data.</text>
</comment>
<evidence type="ECO:0000256" key="1">
    <source>
        <dbReference type="ARBA" id="ARBA00022801"/>
    </source>
</evidence>
<dbReference type="Proteomes" id="UP001549164">
    <property type="component" value="Unassembled WGS sequence"/>
</dbReference>
<dbReference type="SUPFAM" id="SSF53187">
    <property type="entry name" value="Zn-dependent exopeptidases"/>
    <property type="match status" value="1"/>
</dbReference>
<dbReference type="EC" id="3.5.1.32" evidence="3"/>
<dbReference type="PANTHER" id="PTHR11014">
    <property type="entry name" value="PEPTIDASE M20 FAMILY MEMBER"/>
    <property type="match status" value="1"/>
</dbReference>
<organism evidence="3 4">
    <name type="scientific">Martelella mangrovi</name>
    <dbReference type="NCBI Taxonomy" id="1397477"/>
    <lineage>
        <taxon>Bacteria</taxon>
        <taxon>Pseudomonadati</taxon>
        <taxon>Pseudomonadota</taxon>
        <taxon>Alphaproteobacteria</taxon>
        <taxon>Hyphomicrobiales</taxon>
        <taxon>Aurantimonadaceae</taxon>
        <taxon>Martelella</taxon>
    </lineage>
</organism>
<dbReference type="RefSeq" id="WP_354432770.1">
    <property type="nucleotide sequence ID" value="NZ_JBEPLY010000001.1"/>
</dbReference>
<dbReference type="Pfam" id="PF01546">
    <property type="entry name" value="Peptidase_M20"/>
    <property type="match status" value="1"/>
</dbReference>
<dbReference type="NCBIfam" id="TIGR01891">
    <property type="entry name" value="amidohydrolases"/>
    <property type="match status" value="1"/>
</dbReference>
<reference evidence="3 4" key="1">
    <citation type="submission" date="2024-06" db="EMBL/GenBank/DDBJ databases">
        <title>Genomic Encyclopedia of Type Strains, Phase IV (KMG-IV): sequencing the most valuable type-strain genomes for metagenomic binning, comparative biology and taxonomic classification.</title>
        <authorList>
            <person name="Goeker M."/>
        </authorList>
    </citation>
    <scope>NUCLEOTIDE SEQUENCE [LARGE SCALE GENOMIC DNA]</scope>
    <source>
        <strain evidence="3 4">DSM 28102</strain>
    </source>
</reference>
<proteinExistence type="predicted"/>
<dbReference type="InterPro" id="IPR002933">
    <property type="entry name" value="Peptidase_M20"/>
</dbReference>
<dbReference type="Pfam" id="PF07687">
    <property type="entry name" value="M20_dimer"/>
    <property type="match status" value="1"/>
</dbReference>
<dbReference type="SUPFAM" id="SSF55031">
    <property type="entry name" value="Bacterial exopeptidase dimerisation domain"/>
    <property type="match status" value="1"/>
</dbReference>
<name>A0ABV2I6D8_9HYPH</name>
<dbReference type="InterPro" id="IPR011650">
    <property type="entry name" value="Peptidase_M20_dimer"/>
</dbReference>
<dbReference type="CDD" id="cd05666">
    <property type="entry name" value="M20_Acy1-like"/>
    <property type="match status" value="1"/>
</dbReference>
<feature type="domain" description="Peptidase M20 dimerisation" evidence="2">
    <location>
        <begin position="193"/>
        <end position="288"/>
    </location>
</feature>
<dbReference type="EMBL" id="JBEPLY010000001">
    <property type="protein sequence ID" value="MET3598321.1"/>
    <property type="molecule type" value="Genomic_DNA"/>
</dbReference>
<gene>
    <name evidence="3" type="ORF">ABID12_000242</name>
</gene>
<evidence type="ECO:0000313" key="3">
    <source>
        <dbReference type="EMBL" id="MET3598321.1"/>
    </source>
</evidence>
<protein>
    <submittedName>
        <fullName evidence="3">Hippurate hydrolase</fullName>
        <ecNumber evidence="3">3.5.1.32</ecNumber>
    </submittedName>
</protein>
<dbReference type="InterPro" id="IPR036264">
    <property type="entry name" value="Bact_exopeptidase_dim_dom"/>
</dbReference>
<evidence type="ECO:0000259" key="2">
    <source>
        <dbReference type="Pfam" id="PF07687"/>
    </source>
</evidence>
<dbReference type="Gene3D" id="3.40.630.10">
    <property type="entry name" value="Zn peptidases"/>
    <property type="match status" value="1"/>
</dbReference>
<dbReference type="PANTHER" id="PTHR11014:SF63">
    <property type="entry name" value="METALLOPEPTIDASE, PUTATIVE (AFU_ORTHOLOGUE AFUA_6G09600)-RELATED"/>
    <property type="match status" value="1"/>
</dbReference>
<dbReference type="InterPro" id="IPR017439">
    <property type="entry name" value="Amidohydrolase"/>
</dbReference>
<dbReference type="Gene3D" id="3.30.70.360">
    <property type="match status" value="1"/>
</dbReference>
<evidence type="ECO:0000313" key="4">
    <source>
        <dbReference type="Proteomes" id="UP001549164"/>
    </source>
</evidence>
<accession>A0ABV2I6D8</accession>
<dbReference type="PIRSF" id="PIRSF005962">
    <property type="entry name" value="Pept_M20D_amidohydro"/>
    <property type="match status" value="1"/>
</dbReference>
<sequence length="397" mass="42219">MPTETASSIASILPDFVALRRALHRQPELMFDLPHTAEIVARQLQKFGFDEVIEGIAKTGVIGVLHGQDGPAEKADARVLLRADMDALPITEATGAPYASQTEGVMHACGHDGHTAMLLGAACHLAQTRNFSGTLIFCFQPAEEGEGGANVMIREGVLKRWPVKGAYALHNWPDLPVGHFAAIHGPVMASADGALITVKGEGGHAAKPELARDPVVCAAAIVTAAQTIVSRSISPFDQAVVSITSIHGGEAWNVIPDTVTMRCNFRCFSETVSARIFSELQRICTATAEAQGCTVTVERPPSEPYPPTVNHPAETNLAIDAMRAVAGPENVHLDLKPAMASEDFGFFLRAVPGAYIFIGNGDSAPLHNPAYDFDDRALGHGIAFWVELVNRGLPPAS</sequence>
<keyword evidence="4" id="KW-1185">Reference proteome</keyword>
<keyword evidence="1 3" id="KW-0378">Hydrolase</keyword>
<dbReference type="GO" id="GO:0047980">
    <property type="term" value="F:hippurate hydrolase activity"/>
    <property type="evidence" value="ECO:0007669"/>
    <property type="project" value="UniProtKB-EC"/>
</dbReference>